<keyword evidence="3" id="KW-0378">Hydrolase</keyword>
<dbReference type="Gene3D" id="1.10.340.70">
    <property type="match status" value="1"/>
</dbReference>
<dbReference type="SUPFAM" id="SSF53098">
    <property type="entry name" value="Ribonuclease H-like"/>
    <property type="match status" value="1"/>
</dbReference>
<protein>
    <recommendedName>
        <fullName evidence="4">Integrase catalytic domain-containing protein</fullName>
    </recommendedName>
</protein>
<dbReference type="InterPro" id="IPR050951">
    <property type="entry name" value="Retrovirus_Pol_polyprotein"/>
</dbReference>
<dbReference type="GO" id="GO:0008234">
    <property type="term" value="F:cysteine-type peptidase activity"/>
    <property type="evidence" value="ECO:0007669"/>
    <property type="project" value="InterPro"/>
</dbReference>
<dbReference type="Pfam" id="PF02902">
    <property type="entry name" value="Peptidase_C48"/>
    <property type="match status" value="1"/>
</dbReference>
<dbReference type="PANTHER" id="PTHR37984:SF15">
    <property type="entry name" value="INTEGRASE CATALYTIC DOMAIN-CONTAINING PROTEIN"/>
    <property type="match status" value="1"/>
</dbReference>
<dbReference type="SUPFAM" id="SSF54001">
    <property type="entry name" value="Cysteine proteinases"/>
    <property type="match status" value="1"/>
</dbReference>
<proteinExistence type="inferred from homology"/>
<dbReference type="InterPro" id="IPR011011">
    <property type="entry name" value="Znf_FYVE_PHD"/>
</dbReference>
<dbReference type="InterPro" id="IPR038765">
    <property type="entry name" value="Papain-like_cys_pep_sf"/>
</dbReference>
<dbReference type="GO" id="GO:0015074">
    <property type="term" value="P:DNA integration"/>
    <property type="evidence" value="ECO:0007669"/>
    <property type="project" value="InterPro"/>
</dbReference>
<keyword evidence="2" id="KW-0645">Protease</keyword>
<evidence type="ECO:0000259" key="4">
    <source>
        <dbReference type="PROSITE" id="PS50994"/>
    </source>
</evidence>
<dbReference type="InterPro" id="IPR013083">
    <property type="entry name" value="Znf_RING/FYVE/PHD"/>
</dbReference>
<dbReference type="InterPro" id="IPR003653">
    <property type="entry name" value="Peptidase_C48_C"/>
</dbReference>
<evidence type="ECO:0000256" key="2">
    <source>
        <dbReference type="ARBA" id="ARBA00022670"/>
    </source>
</evidence>
<dbReference type="SUPFAM" id="SSF57903">
    <property type="entry name" value="FYVE/PHD zinc finger"/>
    <property type="match status" value="1"/>
</dbReference>
<evidence type="ECO:0000256" key="3">
    <source>
        <dbReference type="ARBA" id="ARBA00022801"/>
    </source>
</evidence>
<name>A0A1X7TYI6_AMPQE</name>
<dbReference type="InterPro" id="IPR041588">
    <property type="entry name" value="Integrase_H2C2"/>
</dbReference>
<reference evidence="5" key="1">
    <citation type="submission" date="2017-05" db="UniProtKB">
        <authorList>
            <consortium name="EnsemblMetazoa"/>
        </authorList>
    </citation>
    <scope>IDENTIFICATION</scope>
</reference>
<dbReference type="InterPro" id="IPR012337">
    <property type="entry name" value="RNaseH-like_sf"/>
</dbReference>
<evidence type="ECO:0000313" key="5">
    <source>
        <dbReference type="EnsemblMetazoa" id="Aqu2.1.20313_001"/>
    </source>
</evidence>
<dbReference type="Gene3D" id="3.30.40.10">
    <property type="entry name" value="Zinc/RING finger domain, C3HC4 (zinc finger)"/>
    <property type="match status" value="1"/>
</dbReference>
<dbReference type="PROSITE" id="PS50994">
    <property type="entry name" value="INTEGRASE"/>
    <property type="match status" value="1"/>
</dbReference>
<dbReference type="Pfam" id="PF17921">
    <property type="entry name" value="Integrase_H2C2"/>
    <property type="match status" value="1"/>
</dbReference>
<dbReference type="Gene3D" id="3.30.420.10">
    <property type="entry name" value="Ribonuclease H-like superfamily/Ribonuclease H"/>
    <property type="match status" value="1"/>
</dbReference>
<dbReference type="EnsemblMetazoa" id="Aqu2.1.20313_001">
    <property type="protein sequence ID" value="Aqu2.1.20313_001"/>
    <property type="gene ID" value="Aqu2.1.20313"/>
</dbReference>
<accession>A0A1X7TYI6</accession>
<dbReference type="Gene3D" id="3.40.395.10">
    <property type="entry name" value="Adenoviral Proteinase, Chain A"/>
    <property type="match status" value="1"/>
</dbReference>
<dbReference type="AlphaFoldDB" id="A0A1X7TYI6"/>
<comment type="similarity">
    <text evidence="1">Belongs to the peptidase C48 family.</text>
</comment>
<dbReference type="Pfam" id="PF00665">
    <property type="entry name" value="rve"/>
    <property type="match status" value="1"/>
</dbReference>
<sequence>MSSDQDASSSSQVSGKTRQREDLFEAAAYYAREKKYPAECSVNMKRVIRKKAATLQLVDGEVYMKRKGGILVKYIASRNEQLRIVKACHIDPTSGHLGIKKTYNRIAERFIWNAVLRDVQNVVSSCDECQRVKDKIVTVKPRLHPVPVHSPWHHIGIDFIGPISPTSKSGNRYILTISDYFTKWASAFPLPTKEACGVANSLLKLFMTMGLPKIITTDQGKEFKNVLNCELMKQLNIKHHLITPYHPQANGLDEHFNQTFQRMLAKHESSLYSPFQVMFGRKAILPIDLQEGSTPSVPMNQDEIAEAIEVMTNNRIDIFENVKENIAKAQNKQKKLYDMKHSNPCKFKIGASVLVKDFRRKKRRGGKLDGRWLGPFAIPYRKTKVATTLRGCDPVVATLKFLYGIVEDCGKGFYRLKNRQKIIKRVNGAHLKIYKRPCNMAEDKLQVEQSEETSNCDSLQLNSITNETFKEDLQFEEFYEVSDPPLPPPLMKVSTSAFDDDLQPIRKRRKQIVQKKVIEVKNSAIPPPIMEPHTETSHNSASFVVIRRKKEQIFKDENEVCNKHSSTLIKLNTAPILSTTFAESLKSENSEVFSNTSLISLNGILSSTMVVNGRFIPPFFPDDVTCPVSPIKKQSIQISPVTEPLPNHHIVRPQPVKVRVTEPVKAIAFKKRQKKIEEVTKGSAIKIDLVTEKSPEKGRRVHYSSKTWVKKPLTMEDKDVLLKGKWLNDHLLDAGQEHMDFKVLYNGKNHWVTVSTVGCKGNEVDIYDSMCPSLTHKLQEQIAVLLHTSNQSIVVRYRQCQMQVGSVDCGVFALAFASVLASGGHPSSHHFEQQLMRGHLEKCIASASFTPFPVRKLGRQNNKVRLMKEIAIYCDCRMPEIFSKEMINCTSCHEWYHLFTCIPRKASNIDKWICNSCNIAKS</sequence>
<dbReference type="InterPro" id="IPR001584">
    <property type="entry name" value="Integrase_cat-core"/>
</dbReference>
<dbReference type="PANTHER" id="PTHR37984">
    <property type="entry name" value="PROTEIN CBG26694"/>
    <property type="match status" value="1"/>
</dbReference>
<organism evidence="5">
    <name type="scientific">Amphimedon queenslandica</name>
    <name type="common">Sponge</name>
    <dbReference type="NCBI Taxonomy" id="400682"/>
    <lineage>
        <taxon>Eukaryota</taxon>
        <taxon>Metazoa</taxon>
        <taxon>Porifera</taxon>
        <taxon>Demospongiae</taxon>
        <taxon>Heteroscleromorpha</taxon>
        <taxon>Haplosclerida</taxon>
        <taxon>Niphatidae</taxon>
        <taxon>Amphimedon</taxon>
    </lineage>
</organism>
<dbReference type="InParanoid" id="A0A1X7TYI6"/>
<dbReference type="GO" id="GO:0003676">
    <property type="term" value="F:nucleic acid binding"/>
    <property type="evidence" value="ECO:0007669"/>
    <property type="project" value="InterPro"/>
</dbReference>
<feature type="domain" description="Integrase catalytic" evidence="4">
    <location>
        <begin position="147"/>
        <end position="266"/>
    </location>
</feature>
<evidence type="ECO:0000256" key="1">
    <source>
        <dbReference type="ARBA" id="ARBA00005234"/>
    </source>
</evidence>
<dbReference type="GO" id="GO:0006508">
    <property type="term" value="P:proteolysis"/>
    <property type="evidence" value="ECO:0007669"/>
    <property type="project" value="UniProtKB-KW"/>
</dbReference>
<dbReference type="InterPro" id="IPR036397">
    <property type="entry name" value="RNaseH_sf"/>
</dbReference>